<dbReference type="EMBL" id="LDUG01000021">
    <property type="protein sequence ID" value="KVW96113.1"/>
    <property type="molecule type" value="Genomic_DNA"/>
</dbReference>
<keyword evidence="4" id="KW-1185">Reference proteome</keyword>
<dbReference type="AlphaFoldDB" id="A0A106BP78"/>
<keyword evidence="1" id="KW-0732">Signal</keyword>
<dbReference type="PANTHER" id="PTHR34606">
    <property type="entry name" value="BON DOMAIN-CONTAINING PROTEIN"/>
    <property type="match status" value="1"/>
</dbReference>
<comment type="caution">
    <text evidence="3">The sequence shown here is derived from an EMBL/GenBank/DDBJ whole genome shotgun (WGS) entry which is preliminary data.</text>
</comment>
<dbReference type="InterPro" id="IPR014004">
    <property type="entry name" value="Transpt-assoc_nodulatn_dom_bac"/>
</dbReference>
<dbReference type="OrthoDB" id="8588735at2"/>
<dbReference type="PATRIC" id="fig|36861.3.peg.1415"/>
<protein>
    <submittedName>
        <fullName evidence="3">Periplasmic protein</fullName>
    </submittedName>
</protein>
<evidence type="ECO:0000313" key="3">
    <source>
        <dbReference type="EMBL" id="KVW96113.1"/>
    </source>
</evidence>
<dbReference type="InterPro" id="IPR007055">
    <property type="entry name" value="BON_dom"/>
</dbReference>
<dbReference type="PROSITE" id="PS50914">
    <property type="entry name" value="BON"/>
    <property type="match status" value="1"/>
</dbReference>
<dbReference type="Gene3D" id="3.30.1340.30">
    <property type="match status" value="1"/>
</dbReference>
<evidence type="ECO:0000313" key="4">
    <source>
        <dbReference type="Proteomes" id="UP000064243"/>
    </source>
</evidence>
<reference evidence="3 4" key="1">
    <citation type="journal article" date="2015" name="Appl. Environ. Microbiol.">
        <title>Aerobic and Anaerobic Thiosulfate Oxidation by a Cold-Adapted, Subglacial Chemoautotroph.</title>
        <authorList>
            <person name="Harrold Z.R."/>
            <person name="Skidmore M.L."/>
            <person name="Hamilton T.L."/>
            <person name="Desch L."/>
            <person name="Amada K."/>
            <person name="van Gelder W."/>
            <person name="Glover K."/>
            <person name="Roden E.E."/>
            <person name="Boyd E.S."/>
        </authorList>
    </citation>
    <scope>NUCLEOTIDE SEQUENCE [LARGE SCALE GENOMIC DNA]</scope>
    <source>
        <strain evidence="3 4">RG</strain>
    </source>
</reference>
<proteinExistence type="predicted"/>
<feature type="chain" id="PRO_5007125689" evidence="1">
    <location>
        <begin position="21"/>
        <end position="133"/>
    </location>
</feature>
<dbReference type="Pfam" id="PF04972">
    <property type="entry name" value="BON"/>
    <property type="match status" value="1"/>
</dbReference>
<gene>
    <name evidence="3" type="ORF">ABW22_08785</name>
</gene>
<dbReference type="PROSITE" id="PS51257">
    <property type="entry name" value="PROKAR_LIPOPROTEIN"/>
    <property type="match status" value="1"/>
</dbReference>
<evidence type="ECO:0000259" key="2">
    <source>
        <dbReference type="PROSITE" id="PS50914"/>
    </source>
</evidence>
<accession>A0A106BP78</accession>
<dbReference type="SMART" id="SM00749">
    <property type="entry name" value="BON"/>
    <property type="match status" value="1"/>
</dbReference>
<dbReference type="Proteomes" id="UP000064243">
    <property type="component" value="Unassembled WGS sequence"/>
</dbReference>
<dbReference type="RefSeq" id="WP_059754999.1">
    <property type="nucleotide sequence ID" value="NZ_LDUG01000021.1"/>
</dbReference>
<feature type="domain" description="BON" evidence="2">
    <location>
        <begin position="66"/>
        <end position="133"/>
    </location>
</feature>
<dbReference type="InterPro" id="IPR051686">
    <property type="entry name" value="Lipoprotein_DolP"/>
</dbReference>
<dbReference type="STRING" id="1123392.GCA_000376425_01877"/>
<evidence type="ECO:0000256" key="1">
    <source>
        <dbReference type="SAM" id="SignalP"/>
    </source>
</evidence>
<sequence length="133" mass="13949">MKNVSSIAVIALASSLALLATGCDRKPADQTAGEKMDNAATDSRNAVRDMGDTMERKADQAGQAIDDASITATIKGKYLVDDTLKGLDISVDTEQGVVKLTGPVQSDTAKELATQIAQNVEGVVRVDNQLTVQ</sequence>
<organism evidence="3 4">
    <name type="scientific">Thiobacillus denitrificans</name>
    <dbReference type="NCBI Taxonomy" id="36861"/>
    <lineage>
        <taxon>Bacteria</taxon>
        <taxon>Pseudomonadati</taxon>
        <taxon>Pseudomonadota</taxon>
        <taxon>Betaproteobacteria</taxon>
        <taxon>Nitrosomonadales</taxon>
        <taxon>Thiobacillaceae</taxon>
        <taxon>Thiobacillus</taxon>
    </lineage>
</organism>
<feature type="signal peptide" evidence="1">
    <location>
        <begin position="1"/>
        <end position="20"/>
    </location>
</feature>
<name>A0A106BP78_THIDE</name>
<dbReference type="PANTHER" id="PTHR34606:SF15">
    <property type="entry name" value="BON DOMAIN-CONTAINING PROTEIN"/>
    <property type="match status" value="1"/>
</dbReference>